<sequence length="362" mass="39480">MSAKRNRKSLQVVSGWEAVELIIQCAFYGFWQLLRVSFKRLWKGHRRKYKKNGSTVELTVDSSVGTHCYIKIMGVKYHYVEAGPKYGDPIIVLGDAPDPGLLKSSDWATIVKCLTDAGHRVITVDLRGTGGSESGGRADFSPPRVVEELVGMLEALGVSEHRPAVVIGHGIGGMLTWYLVHARGALVSKFVAVDAPHPSLYWQYPPAPFCQKSLHFIQWPYLPEQWLAEKEGGSDSDEPRWANSRACDWTGALNYVRGAAWWRIPPSTRASPPALLVGRGGEAGGAAQLVASAERCAAATLRVVTAGQSLPAVLLPFLLDKDKSVEDCERRGLMGRMLGAVAEKGRGLSARLPTRLQLPITA</sequence>
<reference evidence="3 4" key="1">
    <citation type="submission" date="2021-06" db="EMBL/GenBank/DDBJ databases">
        <title>A haploid diamondback moth (Plutella xylostella L.) genome assembly resolves 31 chromosomes and identifies a diamide resistance mutation.</title>
        <authorList>
            <person name="Ward C.M."/>
            <person name="Perry K.D."/>
            <person name="Baker G."/>
            <person name="Powis K."/>
            <person name="Heckel D.G."/>
            <person name="Baxter S.W."/>
        </authorList>
    </citation>
    <scope>NUCLEOTIDE SEQUENCE [LARGE SCALE GENOMIC DNA]</scope>
    <source>
        <strain evidence="3 4">LV</strain>
        <tissue evidence="3">Single pupa</tissue>
    </source>
</reference>
<keyword evidence="1" id="KW-0812">Transmembrane</keyword>
<dbReference type="Pfam" id="PF00561">
    <property type="entry name" value="Abhydrolase_1"/>
    <property type="match status" value="1"/>
</dbReference>
<proteinExistence type="predicted"/>
<dbReference type="PANTHER" id="PTHR43329">
    <property type="entry name" value="EPOXIDE HYDROLASE"/>
    <property type="match status" value="1"/>
</dbReference>
<keyword evidence="4" id="KW-1185">Reference proteome</keyword>
<accession>A0ABQ7Q125</accession>
<dbReference type="Proteomes" id="UP000823941">
    <property type="component" value="Chromosome 23"/>
</dbReference>
<evidence type="ECO:0000256" key="1">
    <source>
        <dbReference type="SAM" id="Phobius"/>
    </source>
</evidence>
<evidence type="ECO:0000313" key="4">
    <source>
        <dbReference type="Proteomes" id="UP000823941"/>
    </source>
</evidence>
<dbReference type="SUPFAM" id="SSF53474">
    <property type="entry name" value="alpha/beta-Hydrolases"/>
    <property type="match status" value="1"/>
</dbReference>
<organism evidence="3 4">
    <name type="scientific">Plutella xylostella</name>
    <name type="common">Diamondback moth</name>
    <name type="synonym">Plutella maculipennis</name>
    <dbReference type="NCBI Taxonomy" id="51655"/>
    <lineage>
        <taxon>Eukaryota</taxon>
        <taxon>Metazoa</taxon>
        <taxon>Ecdysozoa</taxon>
        <taxon>Arthropoda</taxon>
        <taxon>Hexapoda</taxon>
        <taxon>Insecta</taxon>
        <taxon>Pterygota</taxon>
        <taxon>Neoptera</taxon>
        <taxon>Endopterygota</taxon>
        <taxon>Lepidoptera</taxon>
        <taxon>Glossata</taxon>
        <taxon>Ditrysia</taxon>
        <taxon>Yponomeutoidea</taxon>
        <taxon>Plutellidae</taxon>
        <taxon>Plutella</taxon>
    </lineage>
</organism>
<dbReference type="Gene3D" id="3.40.50.1820">
    <property type="entry name" value="alpha/beta hydrolase"/>
    <property type="match status" value="1"/>
</dbReference>
<keyword evidence="1" id="KW-0472">Membrane</keyword>
<dbReference type="InterPro" id="IPR029058">
    <property type="entry name" value="AB_hydrolase_fold"/>
</dbReference>
<comment type="caution">
    <text evidence="3">The sequence shown here is derived from an EMBL/GenBank/DDBJ whole genome shotgun (WGS) entry which is preliminary data.</text>
</comment>
<gene>
    <name evidence="3" type="ORF">JYU34_017316</name>
</gene>
<dbReference type="EMBL" id="JAHIBW010000023">
    <property type="protein sequence ID" value="KAG7298861.1"/>
    <property type="molecule type" value="Genomic_DNA"/>
</dbReference>
<feature type="transmembrane region" description="Helical" evidence="1">
    <location>
        <begin position="12"/>
        <end position="31"/>
    </location>
</feature>
<feature type="domain" description="AB hydrolase-1" evidence="2">
    <location>
        <begin position="99"/>
        <end position="200"/>
    </location>
</feature>
<evidence type="ECO:0000313" key="3">
    <source>
        <dbReference type="EMBL" id="KAG7298861.1"/>
    </source>
</evidence>
<keyword evidence="1" id="KW-1133">Transmembrane helix</keyword>
<dbReference type="InterPro" id="IPR000073">
    <property type="entry name" value="AB_hydrolase_1"/>
</dbReference>
<evidence type="ECO:0000259" key="2">
    <source>
        <dbReference type="Pfam" id="PF00561"/>
    </source>
</evidence>
<protein>
    <recommendedName>
        <fullName evidence="2">AB hydrolase-1 domain-containing protein</fullName>
    </recommendedName>
</protein>
<name>A0ABQ7Q125_PLUXY</name>